<protein>
    <submittedName>
        <fullName evidence="4">Caprin-1</fullName>
    </submittedName>
</protein>
<feature type="domain" description="Caprin-1 dimerization" evidence="3">
    <location>
        <begin position="98"/>
        <end position="214"/>
    </location>
</feature>
<evidence type="ECO:0000256" key="1">
    <source>
        <dbReference type="ARBA" id="ARBA00007950"/>
    </source>
</evidence>
<reference evidence="4" key="1">
    <citation type="submission" date="2020-07" db="EMBL/GenBank/DDBJ databases">
        <title>The High-quality genome of the commercially important snow crab, Chionoecetes opilio.</title>
        <authorList>
            <person name="Jeong J.-H."/>
            <person name="Ryu S."/>
        </authorList>
    </citation>
    <scope>NUCLEOTIDE SEQUENCE</scope>
    <source>
        <strain evidence="4">MADBK_172401_WGS</strain>
        <tissue evidence="4">Digestive gland</tissue>
    </source>
</reference>
<comment type="caution">
    <text evidence="4">The sequence shown here is derived from an EMBL/GenBank/DDBJ whole genome shotgun (WGS) entry which is preliminary data.</text>
</comment>
<dbReference type="PANTHER" id="PTHR22922:SF19">
    <property type="entry name" value="CAPRIN HOMOLOG"/>
    <property type="match status" value="1"/>
</dbReference>
<dbReference type="AlphaFoldDB" id="A0A8J4Y2M8"/>
<gene>
    <name evidence="4" type="primary">CAPRIN1</name>
    <name evidence="4" type="ORF">GWK47_048848</name>
</gene>
<proteinExistence type="inferred from homology"/>
<evidence type="ECO:0000256" key="2">
    <source>
        <dbReference type="SAM" id="MobiDB-lite"/>
    </source>
</evidence>
<dbReference type="InterPro" id="IPR041637">
    <property type="entry name" value="Caprin-1_dimer"/>
</dbReference>
<organism evidence="4 5">
    <name type="scientific">Chionoecetes opilio</name>
    <name type="common">Atlantic snow crab</name>
    <name type="synonym">Cancer opilio</name>
    <dbReference type="NCBI Taxonomy" id="41210"/>
    <lineage>
        <taxon>Eukaryota</taxon>
        <taxon>Metazoa</taxon>
        <taxon>Ecdysozoa</taxon>
        <taxon>Arthropoda</taxon>
        <taxon>Crustacea</taxon>
        <taxon>Multicrustacea</taxon>
        <taxon>Malacostraca</taxon>
        <taxon>Eumalacostraca</taxon>
        <taxon>Eucarida</taxon>
        <taxon>Decapoda</taxon>
        <taxon>Pleocyemata</taxon>
        <taxon>Brachyura</taxon>
        <taxon>Eubrachyura</taxon>
        <taxon>Majoidea</taxon>
        <taxon>Majidae</taxon>
        <taxon>Chionoecetes</taxon>
    </lineage>
</organism>
<comment type="similarity">
    <text evidence="1">Belongs to the caprin family.</text>
</comment>
<dbReference type="EMBL" id="JACEEZ010013138">
    <property type="protein sequence ID" value="KAG0720278.1"/>
    <property type="molecule type" value="Genomic_DNA"/>
</dbReference>
<name>A0A8J4Y2M8_CHIOP</name>
<feature type="region of interest" description="Disordered" evidence="2">
    <location>
        <begin position="214"/>
        <end position="243"/>
    </location>
</feature>
<dbReference type="Proteomes" id="UP000770661">
    <property type="component" value="Unassembled WGS sequence"/>
</dbReference>
<evidence type="ECO:0000313" key="4">
    <source>
        <dbReference type="EMBL" id="KAG0720278.1"/>
    </source>
</evidence>
<dbReference type="GO" id="GO:0003723">
    <property type="term" value="F:RNA binding"/>
    <property type="evidence" value="ECO:0007669"/>
    <property type="project" value="TreeGrafter"/>
</dbReference>
<dbReference type="Pfam" id="PF18293">
    <property type="entry name" value="Caprin-1_dimer"/>
    <property type="match status" value="1"/>
</dbReference>
<dbReference type="OrthoDB" id="10062814at2759"/>
<sequence>MPSASVKPENQGSQDALDPFQKVMNLVEKKTRNLEKRKNKLEQYRVDLQAGKVLNEDQQQAVANYDRVLGNLEGVRELNQQFGAILTDHNKYMKKQAKREQVEKQQEEISKVKEIFKFQEVLQQLGQEEVRADFLAGTNGAIQVAVEVLGSLQVVQKLTTPTRGKGQCVSELQSEFKSAAEHMVLLREAKNKEVAGSTYKALLSVMDEIATCPYPETKPSIPEEKKEDREEVEVEEVEQEPHPNTDLEEVVPEYTNGIVGEEEEEEEVAGAPELVMTSPVTEGPPPAWLPRHQDHCSPQPCHKSQLEFHKHRKLWLQPWLRWAQLECLVPPRLQQQVCRLPHHTSHRHLHLHCLRRSLPIRLKHSHLNNHSRLSNHNHHSSLPSHNLYPNHHSRRHCSLHPNHSCSQSL</sequence>
<keyword evidence="5" id="KW-1185">Reference proteome</keyword>
<dbReference type="InterPro" id="IPR028816">
    <property type="entry name" value="Caprin"/>
</dbReference>
<dbReference type="PANTHER" id="PTHR22922">
    <property type="entry name" value="GPI-ANCHORED PROTEIN P137"/>
    <property type="match status" value="1"/>
</dbReference>
<dbReference type="GO" id="GO:0005737">
    <property type="term" value="C:cytoplasm"/>
    <property type="evidence" value="ECO:0007669"/>
    <property type="project" value="TreeGrafter"/>
</dbReference>
<evidence type="ECO:0000313" key="5">
    <source>
        <dbReference type="Proteomes" id="UP000770661"/>
    </source>
</evidence>
<evidence type="ECO:0000259" key="3">
    <source>
        <dbReference type="Pfam" id="PF18293"/>
    </source>
</evidence>
<accession>A0A8J4Y2M8</accession>